<sequence>MKPYTILIRKRLDAYTLTEILVVLVIIGILVLLALPNLLPLITKAKSTEAKVQLEHIQTLEKNYFFEHSKYSKDLAEIGFVQEKLSTEANGRANYRIEITDASITGFTAKATAVVDFNGNGTFNVWSVDQDKNIKEVIPD</sequence>
<evidence type="ECO:0000313" key="2">
    <source>
        <dbReference type="EMBL" id="MBE9668242.1"/>
    </source>
</evidence>
<name>A0ABR9XM07_9SPHI</name>
<dbReference type="InterPro" id="IPR045584">
    <property type="entry name" value="Pilin-like"/>
</dbReference>
<dbReference type="Pfam" id="PF07963">
    <property type="entry name" value="N_methyl"/>
    <property type="match status" value="1"/>
</dbReference>
<dbReference type="Proteomes" id="UP000632774">
    <property type="component" value="Unassembled WGS sequence"/>
</dbReference>
<dbReference type="InterPro" id="IPR012902">
    <property type="entry name" value="N_methyl_site"/>
</dbReference>
<evidence type="ECO:0000313" key="3">
    <source>
        <dbReference type="Proteomes" id="UP000632774"/>
    </source>
</evidence>
<dbReference type="EMBL" id="JADFFM010000002">
    <property type="protein sequence ID" value="MBE9668242.1"/>
    <property type="molecule type" value="Genomic_DNA"/>
</dbReference>
<keyword evidence="1" id="KW-1133">Transmembrane helix</keyword>
<proteinExistence type="predicted"/>
<accession>A0ABR9XM07</accession>
<keyword evidence="1" id="KW-0472">Membrane</keyword>
<comment type="caution">
    <text evidence="2">The sequence shown here is derived from an EMBL/GenBank/DDBJ whole genome shotgun (WGS) entry which is preliminary data.</text>
</comment>
<feature type="transmembrane region" description="Helical" evidence="1">
    <location>
        <begin position="20"/>
        <end position="42"/>
    </location>
</feature>
<dbReference type="NCBIfam" id="TIGR02532">
    <property type="entry name" value="IV_pilin_GFxxxE"/>
    <property type="match status" value="1"/>
</dbReference>
<dbReference type="RefSeq" id="WP_194107657.1">
    <property type="nucleotide sequence ID" value="NZ_JADFFM010000002.1"/>
</dbReference>
<organism evidence="2 3">
    <name type="scientific">Mucilaginibacter boryungensis</name>
    <dbReference type="NCBI Taxonomy" id="768480"/>
    <lineage>
        <taxon>Bacteria</taxon>
        <taxon>Pseudomonadati</taxon>
        <taxon>Bacteroidota</taxon>
        <taxon>Sphingobacteriia</taxon>
        <taxon>Sphingobacteriales</taxon>
        <taxon>Sphingobacteriaceae</taxon>
        <taxon>Mucilaginibacter</taxon>
    </lineage>
</organism>
<keyword evidence="1" id="KW-0812">Transmembrane</keyword>
<keyword evidence="3" id="KW-1185">Reference proteome</keyword>
<dbReference type="SUPFAM" id="SSF54523">
    <property type="entry name" value="Pili subunits"/>
    <property type="match status" value="1"/>
</dbReference>
<reference evidence="2 3" key="1">
    <citation type="submission" date="2020-10" db="EMBL/GenBank/DDBJ databases">
        <title>Mucilaginibacter mali sp. nov., isolated from rhizosphere soil of apple orchard.</title>
        <authorList>
            <person name="Lee J.-S."/>
            <person name="Kim H.S."/>
            <person name="Kim J.-S."/>
        </authorList>
    </citation>
    <scope>NUCLEOTIDE SEQUENCE [LARGE SCALE GENOMIC DNA]</scope>
    <source>
        <strain evidence="2 3">KCTC 23157</strain>
    </source>
</reference>
<dbReference type="Pfam" id="PF16732">
    <property type="entry name" value="ComP_DUS"/>
    <property type="match status" value="1"/>
</dbReference>
<dbReference type="Gene3D" id="3.30.700.10">
    <property type="entry name" value="Glycoprotein, Type 4 Pilin"/>
    <property type="match status" value="1"/>
</dbReference>
<protein>
    <submittedName>
        <fullName evidence="2">Prepilin-type N-terminal cleavage/methylation domain-containing protein</fullName>
    </submittedName>
</protein>
<dbReference type="InterPro" id="IPR031982">
    <property type="entry name" value="PilE-like"/>
</dbReference>
<gene>
    <name evidence="2" type="ORF">IRJ18_17865</name>
</gene>
<evidence type="ECO:0000256" key="1">
    <source>
        <dbReference type="SAM" id="Phobius"/>
    </source>
</evidence>